<dbReference type="EnsemblMetazoa" id="XM_022807570">
    <property type="protein sequence ID" value="XP_022663305"/>
    <property type="gene ID" value="LOC111251200"/>
</dbReference>
<dbReference type="RefSeq" id="XP_022663305.1">
    <property type="nucleotide sequence ID" value="XM_022807570.1"/>
</dbReference>
<keyword evidence="2" id="KW-1185">Reference proteome</keyword>
<dbReference type="AlphaFoldDB" id="A0A7M7KBC9"/>
<proteinExistence type="predicted"/>
<dbReference type="KEGG" id="vde:111251200"/>
<dbReference type="InParanoid" id="A0A7M7KBC9"/>
<reference evidence="1" key="1">
    <citation type="submission" date="2021-01" db="UniProtKB">
        <authorList>
            <consortium name="EnsemblMetazoa"/>
        </authorList>
    </citation>
    <scope>IDENTIFICATION</scope>
</reference>
<name>A0A7M7KBC9_VARDE</name>
<protein>
    <submittedName>
        <fullName evidence="1">Uncharacterized protein</fullName>
    </submittedName>
</protein>
<evidence type="ECO:0000313" key="1">
    <source>
        <dbReference type="EnsemblMetazoa" id="XP_022663305"/>
    </source>
</evidence>
<evidence type="ECO:0000313" key="2">
    <source>
        <dbReference type="Proteomes" id="UP000594260"/>
    </source>
</evidence>
<sequence>MPAETSSKGSPGSEQRELEDLQTLTSIAQGINELKARSFNFAHESHLLPRAKTSRPFTEEGEGSARFTGCRTSIIMGDFRQLICENNLVKGQSVHLFLHQNDDPIYFQKFIDSKGK</sequence>
<dbReference type="Proteomes" id="UP000594260">
    <property type="component" value="Unplaced"/>
</dbReference>
<accession>A0A7M7KBC9</accession>
<organism evidence="1 2">
    <name type="scientific">Varroa destructor</name>
    <name type="common">Honeybee mite</name>
    <dbReference type="NCBI Taxonomy" id="109461"/>
    <lineage>
        <taxon>Eukaryota</taxon>
        <taxon>Metazoa</taxon>
        <taxon>Ecdysozoa</taxon>
        <taxon>Arthropoda</taxon>
        <taxon>Chelicerata</taxon>
        <taxon>Arachnida</taxon>
        <taxon>Acari</taxon>
        <taxon>Parasitiformes</taxon>
        <taxon>Mesostigmata</taxon>
        <taxon>Gamasina</taxon>
        <taxon>Dermanyssoidea</taxon>
        <taxon>Varroidae</taxon>
        <taxon>Varroa</taxon>
    </lineage>
</organism>
<dbReference type="GeneID" id="111251200"/>